<evidence type="ECO:0000313" key="2">
    <source>
        <dbReference type="Proteomes" id="UP000189940"/>
    </source>
</evidence>
<organism evidence="1 2">
    <name type="scientific">Nitrobacter vulgaris</name>
    <dbReference type="NCBI Taxonomy" id="29421"/>
    <lineage>
        <taxon>Bacteria</taxon>
        <taxon>Pseudomonadati</taxon>
        <taxon>Pseudomonadota</taxon>
        <taxon>Alphaproteobacteria</taxon>
        <taxon>Hyphomicrobiales</taxon>
        <taxon>Nitrobacteraceae</taxon>
        <taxon>Nitrobacter</taxon>
    </lineage>
</organism>
<protein>
    <recommendedName>
        <fullName evidence="3">DUF2924 domain-containing protein</fullName>
    </recommendedName>
</protein>
<comment type="caution">
    <text evidence="1">The sequence shown here is derived from an EMBL/GenBank/DDBJ whole genome shotgun (WGS) entry which is preliminary data.</text>
</comment>
<name>A0A1V4I0V1_NITVU</name>
<evidence type="ECO:0008006" key="3">
    <source>
        <dbReference type="Google" id="ProtNLM"/>
    </source>
</evidence>
<evidence type="ECO:0000313" key="1">
    <source>
        <dbReference type="EMBL" id="OPH83871.1"/>
    </source>
</evidence>
<dbReference type="Pfam" id="PF11149">
    <property type="entry name" value="DUF2924"/>
    <property type="match status" value="1"/>
</dbReference>
<dbReference type="EMBL" id="MWPQ01000020">
    <property type="protein sequence ID" value="OPH83871.1"/>
    <property type="molecule type" value="Genomic_DNA"/>
</dbReference>
<dbReference type="STRING" id="29421.B2M20_04675"/>
<proteinExistence type="predicted"/>
<dbReference type="InterPro" id="IPR021322">
    <property type="entry name" value="DUF2924"/>
</dbReference>
<reference evidence="1 2" key="1">
    <citation type="submission" date="2017-02" db="EMBL/GenBank/DDBJ databases">
        <title>Genome sequence of the nitrite-oxidizing bacterium Nitrobacter vulgaris strain Ab1.</title>
        <authorList>
            <person name="Mellbye B.L."/>
            <person name="Davis E.W."/>
            <person name="Spieck E."/>
            <person name="Chang J.H."/>
            <person name="Bottomley P.J."/>
            <person name="Sayavedra-Soto L.A."/>
        </authorList>
    </citation>
    <scope>NUCLEOTIDE SEQUENCE [LARGE SCALE GENOMIC DNA]</scope>
    <source>
        <strain evidence="1 2">Ab1</strain>
    </source>
</reference>
<keyword evidence="2" id="KW-1185">Reference proteome</keyword>
<sequence length="170" mass="18813">MARSPGSRTLVDRRGFSLSMEDEIAHLRSLDLIGLQSRWQSVMGRPAPEHLPKHLLFGILAYRIQADALGDLDAATVQLLKRAATVQSLDEVLPLLAAQDQRKQAMVLGTILTREWNRQLHRVMAVEGGFVFEGKTFDSLSGIAFAITGTNWNGPRFFGLRDGNSKGVRT</sequence>
<dbReference type="AlphaFoldDB" id="A0A1V4I0V1"/>
<accession>A0A1V4I0V1</accession>
<dbReference type="Proteomes" id="UP000189940">
    <property type="component" value="Unassembled WGS sequence"/>
</dbReference>
<gene>
    <name evidence="1" type="ORF">B2M20_04675</name>
</gene>